<dbReference type="Proteomes" id="UP000538566">
    <property type="component" value="Unassembled WGS sequence"/>
</dbReference>
<evidence type="ECO:0000313" key="4">
    <source>
        <dbReference type="Proteomes" id="UP000538566"/>
    </source>
</evidence>
<comment type="caution">
    <text evidence="3">The sequence shown here is derived from an EMBL/GenBank/DDBJ whole genome shotgun (WGS) entry which is preliminary data.</text>
</comment>
<dbReference type="GO" id="GO:0016491">
    <property type="term" value="F:oxidoreductase activity"/>
    <property type="evidence" value="ECO:0007669"/>
    <property type="project" value="UniProtKB-KW"/>
</dbReference>
<dbReference type="InterPro" id="IPR036188">
    <property type="entry name" value="FAD/NAD-bd_sf"/>
</dbReference>
<dbReference type="EMBL" id="JACHOA010000004">
    <property type="protein sequence ID" value="MBB4614192.1"/>
    <property type="molecule type" value="Genomic_DNA"/>
</dbReference>
<reference evidence="3 4" key="1">
    <citation type="submission" date="2020-08" db="EMBL/GenBank/DDBJ databases">
        <title>Genomic Encyclopedia of Type Strains, Phase IV (KMG-IV): sequencing the most valuable type-strain genomes for metagenomic binning, comparative biology and taxonomic classification.</title>
        <authorList>
            <person name="Goeker M."/>
        </authorList>
    </citation>
    <scope>NUCLEOTIDE SEQUENCE [LARGE SCALE GENOMIC DNA]</scope>
    <source>
        <strain evidence="3 4">DSM 17507</strain>
    </source>
</reference>
<protein>
    <submittedName>
        <fullName evidence="3">Gamma-glutamylputrescine oxidase</fullName>
        <ecNumber evidence="3">1.4.3.-</ecNumber>
    </submittedName>
</protein>
<dbReference type="AlphaFoldDB" id="A0A7W7EUC9"/>
<dbReference type="PANTHER" id="PTHR13847:SF281">
    <property type="entry name" value="FAD DEPENDENT OXIDOREDUCTASE DOMAIN-CONTAINING PROTEIN"/>
    <property type="match status" value="1"/>
</dbReference>
<dbReference type="RefSeq" id="WP_144903942.1">
    <property type="nucleotide sequence ID" value="NZ_JACHOA010000004.1"/>
</dbReference>
<dbReference type="Gene3D" id="3.50.50.60">
    <property type="entry name" value="FAD/NAD(P)-binding domain"/>
    <property type="match status" value="1"/>
</dbReference>
<dbReference type="Pfam" id="PF01266">
    <property type="entry name" value="DAO"/>
    <property type="match status" value="1"/>
</dbReference>
<organism evidence="3 4">
    <name type="scientific">Novosphingobium taihuense</name>
    <dbReference type="NCBI Taxonomy" id="260085"/>
    <lineage>
        <taxon>Bacteria</taxon>
        <taxon>Pseudomonadati</taxon>
        <taxon>Pseudomonadota</taxon>
        <taxon>Alphaproteobacteria</taxon>
        <taxon>Sphingomonadales</taxon>
        <taxon>Sphingomonadaceae</taxon>
        <taxon>Novosphingobium</taxon>
    </lineage>
</organism>
<name>A0A7W7EUC9_9SPHN</name>
<dbReference type="InterPro" id="IPR006076">
    <property type="entry name" value="FAD-dep_OxRdtase"/>
</dbReference>
<evidence type="ECO:0000256" key="1">
    <source>
        <dbReference type="ARBA" id="ARBA00023002"/>
    </source>
</evidence>
<evidence type="ECO:0000259" key="2">
    <source>
        <dbReference type="Pfam" id="PF01266"/>
    </source>
</evidence>
<dbReference type="Gene3D" id="3.30.9.10">
    <property type="entry name" value="D-Amino Acid Oxidase, subunit A, domain 2"/>
    <property type="match status" value="1"/>
</dbReference>
<dbReference type="OrthoDB" id="9806601at2"/>
<accession>A0A7W7EUC9</accession>
<keyword evidence="4" id="KW-1185">Reference proteome</keyword>
<feature type="domain" description="FAD dependent oxidoreductase" evidence="2">
    <location>
        <begin position="38"/>
        <end position="387"/>
    </location>
</feature>
<proteinExistence type="predicted"/>
<dbReference type="SUPFAM" id="SSF51905">
    <property type="entry name" value="FAD/NAD(P)-binding domain"/>
    <property type="match status" value="1"/>
</dbReference>
<sequence>MNVNASSVRAYAAMPSYYASSANPAPDRIALKGSHSFDICIVGGGFTGLSAALELVQRGFSVAIVEDQRVGFGASGRNGGQLINGYSRPLDFLAAKLGEDRARDLASVALEGSAIIRERVARFGIACDLVDRSAVVALTPKQMRWLEGQAAVWASYGHPGMQMIEGDGLQQIVSSHRYVGAMVDPLGGHFHPLNYVLGEAAAFEAMGGRIFENSRVLKITEGARPMIETAQGCMTCDTLLLCGNAYLGDAKPELTARIMPVSSQVVTTEPLGGLAEELLPANTCVEDANYILDYFRRTADGRILFGGGVVYGGGDPASIEGRILPGLLKTFPQLRGVRLDHAWSGKFALTLNRMPQIGRLSSNVWFSHGDSGHGVTTTQLLGRLLSEAIGGQMERFDIFASLPHYPFPGGRHFRVPLTILGSLWYAMRDRLGL</sequence>
<gene>
    <name evidence="3" type="ORF">GGR37_002478</name>
</gene>
<dbReference type="GO" id="GO:0005737">
    <property type="term" value="C:cytoplasm"/>
    <property type="evidence" value="ECO:0007669"/>
    <property type="project" value="TreeGrafter"/>
</dbReference>
<dbReference type="PANTHER" id="PTHR13847">
    <property type="entry name" value="SARCOSINE DEHYDROGENASE-RELATED"/>
    <property type="match status" value="1"/>
</dbReference>
<dbReference type="EC" id="1.4.3.-" evidence="3"/>
<keyword evidence="1 3" id="KW-0560">Oxidoreductase</keyword>
<evidence type="ECO:0000313" key="3">
    <source>
        <dbReference type="EMBL" id="MBB4614192.1"/>
    </source>
</evidence>